<reference evidence="1 2" key="1">
    <citation type="submission" date="2021-06" db="EMBL/GenBank/DDBJ databases">
        <authorList>
            <person name="Kallberg Y."/>
            <person name="Tangrot J."/>
            <person name="Rosling A."/>
        </authorList>
    </citation>
    <scope>NUCLEOTIDE SEQUENCE [LARGE SCALE GENOMIC DNA]</scope>
    <source>
        <strain evidence="1 2">120-4 pot B 10/14</strain>
    </source>
</reference>
<evidence type="ECO:0000313" key="1">
    <source>
        <dbReference type="EMBL" id="CAG8855478.1"/>
    </source>
</evidence>
<name>A0ABN7XM85_GIGMA</name>
<feature type="non-terminal residue" evidence="1">
    <location>
        <position position="39"/>
    </location>
</feature>
<proteinExistence type="predicted"/>
<protein>
    <submittedName>
        <fullName evidence="1">36113_t:CDS:1</fullName>
    </submittedName>
</protein>
<feature type="non-terminal residue" evidence="1">
    <location>
        <position position="1"/>
    </location>
</feature>
<keyword evidence="2" id="KW-1185">Reference proteome</keyword>
<sequence>RKTLKLNSLRVEGSSDHREKKMVSLIIEDPVPRIKQPQG</sequence>
<gene>
    <name evidence="1" type="ORF">GMARGA_LOCUS44299</name>
</gene>
<accession>A0ABN7XM85</accession>
<comment type="caution">
    <text evidence="1">The sequence shown here is derived from an EMBL/GenBank/DDBJ whole genome shotgun (WGS) entry which is preliminary data.</text>
</comment>
<evidence type="ECO:0000313" key="2">
    <source>
        <dbReference type="Proteomes" id="UP000789901"/>
    </source>
</evidence>
<dbReference type="EMBL" id="CAJVQB010149787">
    <property type="protein sequence ID" value="CAG8855478.1"/>
    <property type="molecule type" value="Genomic_DNA"/>
</dbReference>
<dbReference type="Proteomes" id="UP000789901">
    <property type="component" value="Unassembled WGS sequence"/>
</dbReference>
<organism evidence="1 2">
    <name type="scientific">Gigaspora margarita</name>
    <dbReference type="NCBI Taxonomy" id="4874"/>
    <lineage>
        <taxon>Eukaryota</taxon>
        <taxon>Fungi</taxon>
        <taxon>Fungi incertae sedis</taxon>
        <taxon>Mucoromycota</taxon>
        <taxon>Glomeromycotina</taxon>
        <taxon>Glomeromycetes</taxon>
        <taxon>Diversisporales</taxon>
        <taxon>Gigasporaceae</taxon>
        <taxon>Gigaspora</taxon>
    </lineage>
</organism>